<evidence type="ECO:0000313" key="2">
    <source>
        <dbReference type="Proteomes" id="UP000662747"/>
    </source>
</evidence>
<reference evidence="1 2" key="1">
    <citation type="submission" date="2021-02" db="EMBL/GenBank/DDBJ databases">
        <title>De Novo genome assembly of isolated myxobacteria.</title>
        <authorList>
            <person name="Stevens D.C."/>
        </authorList>
    </citation>
    <scope>NUCLEOTIDE SEQUENCE [LARGE SCALE GENOMIC DNA]</scope>
    <source>
        <strain evidence="2">SCPEA02</strain>
    </source>
</reference>
<evidence type="ECO:0008006" key="3">
    <source>
        <dbReference type="Google" id="ProtNLM"/>
    </source>
</evidence>
<dbReference type="RefSeq" id="WP_206722712.1">
    <property type="nucleotide sequence ID" value="NZ_CP071090.1"/>
</dbReference>
<accession>A0ABX7NRS1</accession>
<keyword evidence="2" id="KW-1185">Reference proteome</keyword>
<sequence>MPSDLTDFWSEFRAARLFVDTTFGQWGLVLHSPDEVRLLTEKFRARRTREYAAGDLVVGEFLGDSDLLIVRCDPSAADYGRVVVALPLDPRSEWYEVAGSLGRFFEKYERAHGAKFWEEPLLE</sequence>
<proteinExistence type="predicted"/>
<name>A0ABX7NRS1_9BACT</name>
<organism evidence="1 2">
    <name type="scientific">Pyxidicoccus parkwayensis</name>
    <dbReference type="NCBI Taxonomy" id="2813578"/>
    <lineage>
        <taxon>Bacteria</taxon>
        <taxon>Pseudomonadati</taxon>
        <taxon>Myxococcota</taxon>
        <taxon>Myxococcia</taxon>
        <taxon>Myxococcales</taxon>
        <taxon>Cystobacterineae</taxon>
        <taxon>Myxococcaceae</taxon>
        <taxon>Pyxidicoccus</taxon>
    </lineage>
</organism>
<dbReference type="Proteomes" id="UP000662747">
    <property type="component" value="Chromosome"/>
</dbReference>
<evidence type="ECO:0000313" key="1">
    <source>
        <dbReference type="EMBL" id="QSQ21133.1"/>
    </source>
</evidence>
<dbReference type="EMBL" id="CP071090">
    <property type="protein sequence ID" value="QSQ21133.1"/>
    <property type="molecule type" value="Genomic_DNA"/>
</dbReference>
<gene>
    <name evidence="1" type="ORF">JY651_38985</name>
</gene>
<protein>
    <recommendedName>
        <fullName evidence="3">SMI1/KNR4 family protein</fullName>
    </recommendedName>
</protein>